<dbReference type="AlphaFoldDB" id="A0AAD7QPN2"/>
<dbReference type="Proteomes" id="UP001217417">
    <property type="component" value="Unassembled WGS sequence"/>
</dbReference>
<comment type="caution">
    <text evidence="1">The sequence shown here is derived from an EMBL/GenBank/DDBJ whole genome shotgun (WGS) entry which is preliminary data.</text>
</comment>
<evidence type="ECO:0000313" key="1">
    <source>
        <dbReference type="EMBL" id="KAJ8098971.1"/>
    </source>
</evidence>
<dbReference type="RefSeq" id="XP_056042421.1">
    <property type="nucleotide sequence ID" value="XM_056186056.1"/>
</dbReference>
<evidence type="ECO:0000313" key="2">
    <source>
        <dbReference type="Proteomes" id="UP001217417"/>
    </source>
</evidence>
<reference evidence="1" key="1">
    <citation type="submission" date="2023-03" db="EMBL/GenBank/DDBJ databases">
        <title>Near-Complete genome sequence of Lipomyces tetrasporous NRRL Y-64009, an oleaginous yeast capable of growing on lignocellulosic hydrolysates.</title>
        <authorList>
            <consortium name="Lawrence Berkeley National Laboratory"/>
            <person name="Jagtap S.S."/>
            <person name="Liu J.-J."/>
            <person name="Walukiewicz H.E."/>
            <person name="Pangilinan J."/>
            <person name="Lipzen A."/>
            <person name="Ahrendt S."/>
            <person name="Koriabine M."/>
            <person name="Cobaugh K."/>
            <person name="Salamov A."/>
            <person name="Yoshinaga Y."/>
            <person name="Ng V."/>
            <person name="Daum C."/>
            <person name="Grigoriev I.V."/>
            <person name="Slininger P.J."/>
            <person name="Dien B.S."/>
            <person name="Jin Y.-S."/>
            <person name="Rao C.V."/>
        </authorList>
    </citation>
    <scope>NUCLEOTIDE SEQUENCE</scope>
    <source>
        <strain evidence="1">NRRL Y-64009</strain>
    </source>
</reference>
<organism evidence="1 2">
    <name type="scientific">Lipomyces tetrasporus</name>
    <dbReference type="NCBI Taxonomy" id="54092"/>
    <lineage>
        <taxon>Eukaryota</taxon>
        <taxon>Fungi</taxon>
        <taxon>Dikarya</taxon>
        <taxon>Ascomycota</taxon>
        <taxon>Saccharomycotina</taxon>
        <taxon>Lipomycetes</taxon>
        <taxon>Lipomycetales</taxon>
        <taxon>Lipomycetaceae</taxon>
        <taxon>Lipomyces</taxon>
    </lineage>
</organism>
<dbReference type="GeneID" id="80881222"/>
<accession>A0AAD7QPN2</accession>
<protein>
    <submittedName>
        <fullName evidence="1">Uncharacterized protein</fullName>
    </submittedName>
</protein>
<dbReference type="EMBL" id="JARPMG010000008">
    <property type="protein sequence ID" value="KAJ8098971.1"/>
    <property type="molecule type" value="Genomic_DNA"/>
</dbReference>
<gene>
    <name evidence="1" type="ORF">POJ06DRAFT_239822</name>
</gene>
<keyword evidence="2" id="KW-1185">Reference proteome</keyword>
<name>A0AAD7QPN2_9ASCO</name>
<proteinExistence type="predicted"/>
<sequence>MVLKSFIGDRQYILFIGFRFTFDPTAAQCSQALWQRERYRRDAAFEYVSYYAAYEDFRIDLARMAEQRQICVARRAAWEEVKTNFPDHLVQTIVRWRKGEDLHTILETEYGK</sequence>